<sequence>MKNEDLRLDRGNRLRRYRLNKHLTQDQMAERLGISSKHYSEVERGKTGFSIDNWILAARILDADLNTLLDGPATTLKIQEEADYYLRDANRTLMQKTILERIFLLIEEYAKLCVDEKKES</sequence>
<reference evidence="1" key="1">
    <citation type="submission" date="2019-04" db="EMBL/GenBank/DDBJ databases">
        <title>Microbes associate with the intestines of laboratory mice.</title>
        <authorList>
            <person name="Navarre W."/>
            <person name="Wong E."/>
            <person name="Huang K."/>
            <person name="Tropini C."/>
            <person name="Ng K."/>
            <person name="Yu B."/>
        </authorList>
    </citation>
    <scope>NUCLEOTIDE SEQUENCE</scope>
    <source>
        <strain evidence="1">NM09_H32</strain>
    </source>
</reference>
<comment type="caution">
    <text evidence="1">The sequence shown here is derived from an EMBL/GenBank/DDBJ whole genome shotgun (WGS) entry which is preliminary data.</text>
</comment>
<organism evidence="1 2">
    <name type="scientific">Dubosiella muris</name>
    <dbReference type="NCBI Taxonomy" id="3038133"/>
    <lineage>
        <taxon>Bacteria</taxon>
        <taxon>Bacillati</taxon>
        <taxon>Bacillota</taxon>
        <taxon>Erysipelotrichia</taxon>
        <taxon>Erysipelotrichales</taxon>
        <taxon>Erysipelotrichaceae</taxon>
        <taxon>Dubosiella</taxon>
    </lineage>
</organism>
<evidence type="ECO:0000313" key="2">
    <source>
        <dbReference type="Proteomes" id="UP000308836"/>
    </source>
</evidence>
<proteinExistence type="predicted"/>
<dbReference type="EMBL" id="SRYG01000027">
    <property type="protein sequence ID" value="TGY64963.1"/>
    <property type="molecule type" value="Genomic_DNA"/>
</dbReference>
<accession>A0AC61R5W4</accession>
<protein>
    <submittedName>
        <fullName evidence="1">XRE family transcriptional regulator</fullName>
    </submittedName>
</protein>
<keyword evidence="2" id="KW-1185">Reference proteome</keyword>
<gene>
    <name evidence="1" type="ORF">E5336_10975</name>
</gene>
<evidence type="ECO:0000313" key="1">
    <source>
        <dbReference type="EMBL" id="TGY64963.1"/>
    </source>
</evidence>
<name>A0AC61R5W4_9FIRM</name>
<dbReference type="Proteomes" id="UP000308836">
    <property type="component" value="Unassembled WGS sequence"/>
</dbReference>